<sequence length="80" mass="8892">MFFTSTRVVAESKFDLLLCLALATLFFSPSIAVTILSSLPLDAVKVSTSIPSRKTVARSQMVSISANRWEMKITDLPFFF</sequence>
<organism evidence="1">
    <name type="scientific">freshwater metagenome</name>
    <dbReference type="NCBI Taxonomy" id="449393"/>
    <lineage>
        <taxon>unclassified sequences</taxon>
        <taxon>metagenomes</taxon>
        <taxon>ecological metagenomes</taxon>
    </lineage>
</organism>
<proteinExistence type="predicted"/>
<evidence type="ECO:0000313" key="1">
    <source>
        <dbReference type="EMBL" id="CAB4696852.1"/>
    </source>
</evidence>
<name>A0A6J6PE84_9ZZZZ</name>
<reference evidence="1" key="1">
    <citation type="submission" date="2020-05" db="EMBL/GenBank/DDBJ databases">
        <authorList>
            <person name="Chiriac C."/>
            <person name="Salcher M."/>
            <person name="Ghai R."/>
            <person name="Kavagutti S V."/>
        </authorList>
    </citation>
    <scope>NUCLEOTIDE SEQUENCE</scope>
</reference>
<dbReference type="AlphaFoldDB" id="A0A6J6PE84"/>
<protein>
    <submittedName>
        <fullName evidence="1">Unannotated protein</fullName>
    </submittedName>
</protein>
<dbReference type="EMBL" id="CAEZXU010000028">
    <property type="protein sequence ID" value="CAB4696852.1"/>
    <property type="molecule type" value="Genomic_DNA"/>
</dbReference>
<gene>
    <name evidence="1" type="ORF">UFOPK2592_00532</name>
</gene>
<accession>A0A6J6PE84</accession>